<organism evidence="5 6">
    <name type="scientific">Thomasclavelia cocleata</name>
    <dbReference type="NCBI Taxonomy" id="69824"/>
    <lineage>
        <taxon>Bacteria</taxon>
        <taxon>Bacillati</taxon>
        <taxon>Bacillota</taxon>
        <taxon>Erysipelotrichia</taxon>
        <taxon>Erysipelotrichales</taxon>
        <taxon>Coprobacillaceae</taxon>
        <taxon>Thomasclavelia</taxon>
    </lineage>
</organism>
<dbReference type="Proteomes" id="UP000198558">
    <property type="component" value="Unassembled WGS sequence"/>
</dbReference>
<gene>
    <name evidence="5" type="ORF">SAMN04489758_1811</name>
</gene>
<evidence type="ECO:0000256" key="2">
    <source>
        <dbReference type="ARBA" id="ARBA00022603"/>
    </source>
</evidence>
<keyword evidence="2 5" id="KW-0489">Methyltransferase</keyword>
<dbReference type="CDD" id="cd18095">
    <property type="entry name" value="SpoU-like_rRNA-MTase"/>
    <property type="match status" value="1"/>
</dbReference>
<keyword evidence="3 5" id="KW-0808">Transferase</keyword>
<dbReference type="GO" id="GO:0005737">
    <property type="term" value="C:cytoplasm"/>
    <property type="evidence" value="ECO:0007669"/>
    <property type="project" value="UniProtKB-ARBA"/>
</dbReference>
<dbReference type="SUPFAM" id="SSF55315">
    <property type="entry name" value="L30e-like"/>
    <property type="match status" value="1"/>
</dbReference>
<protein>
    <submittedName>
        <fullName evidence="5">RNA methyltransferase, TrmH family</fullName>
    </submittedName>
</protein>
<evidence type="ECO:0000313" key="5">
    <source>
        <dbReference type="EMBL" id="SET91021.1"/>
    </source>
</evidence>
<dbReference type="InterPro" id="IPR051259">
    <property type="entry name" value="rRNA_Methyltransferase"/>
</dbReference>
<dbReference type="InterPro" id="IPR001537">
    <property type="entry name" value="SpoU_MeTrfase"/>
</dbReference>
<keyword evidence="6" id="KW-1185">Reference proteome</keyword>
<accession>A0A1I0I5J0</accession>
<dbReference type="OrthoDB" id="9785673at2"/>
<dbReference type="EMBL" id="FOIN01000081">
    <property type="protein sequence ID" value="SET91021.1"/>
    <property type="molecule type" value="Genomic_DNA"/>
</dbReference>
<dbReference type="SMART" id="SM00967">
    <property type="entry name" value="SpoU_sub_bind"/>
    <property type="match status" value="1"/>
</dbReference>
<dbReference type="GO" id="GO:0032259">
    <property type="term" value="P:methylation"/>
    <property type="evidence" value="ECO:0007669"/>
    <property type="project" value="UniProtKB-KW"/>
</dbReference>
<dbReference type="GeneID" id="78289699"/>
<evidence type="ECO:0000259" key="4">
    <source>
        <dbReference type="SMART" id="SM00967"/>
    </source>
</evidence>
<dbReference type="InterPro" id="IPR029026">
    <property type="entry name" value="tRNA_m1G_MTases_N"/>
</dbReference>
<sequence>MITSTTNNTIKMLIKLKQKKYRDELGYYLIEGEHLVAEALKADQVECLISTKPISSDLSVILVSEEVMAKLAFTKSPQTIMAKCVINKNKELIKGKRYLILDDLQDPGNIGTLIRTALAFSIDQVILSNRCVDLYNDKLLRSMQGANFHINCIYSDLNKVIPVLKENGVFIIGSALENGIDIKKIPINEKMAYVVGNEGNGMNAEILAKCDQIGYIPIKTIESLNVAIAGSIMMYYFNGND</sequence>
<comment type="similarity">
    <text evidence="1">Belongs to the class IV-like SAM-binding methyltransferase superfamily. RNA methyltransferase TrmH family.</text>
</comment>
<dbReference type="InterPro" id="IPR053888">
    <property type="entry name" value="MRM3-like_sub_bind"/>
</dbReference>
<dbReference type="Gene3D" id="3.40.1280.10">
    <property type="match status" value="1"/>
</dbReference>
<proteinExistence type="inferred from homology"/>
<name>A0A1I0I5J0_9FIRM</name>
<reference evidence="6" key="1">
    <citation type="submission" date="2016-10" db="EMBL/GenBank/DDBJ databases">
        <authorList>
            <person name="Varghese N."/>
            <person name="Submissions S."/>
        </authorList>
    </citation>
    <scope>NUCLEOTIDE SEQUENCE [LARGE SCALE GENOMIC DNA]</scope>
    <source>
        <strain evidence="6">DSM 1551</strain>
    </source>
</reference>
<dbReference type="Pfam" id="PF22435">
    <property type="entry name" value="MRM3-like_sub_bind"/>
    <property type="match status" value="1"/>
</dbReference>
<evidence type="ECO:0000256" key="1">
    <source>
        <dbReference type="ARBA" id="ARBA00007228"/>
    </source>
</evidence>
<dbReference type="Gene3D" id="3.30.1330.30">
    <property type="match status" value="1"/>
</dbReference>
<dbReference type="SUPFAM" id="SSF75217">
    <property type="entry name" value="alpha/beta knot"/>
    <property type="match status" value="1"/>
</dbReference>
<dbReference type="PANTHER" id="PTHR43191:SF2">
    <property type="entry name" value="RRNA METHYLTRANSFERASE 3, MITOCHONDRIAL"/>
    <property type="match status" value="1"/>
</dbReference>
<evidence type="ECO:0000256" key="3">
    <source>
        <dbReference type="ARBA" id="ARBA00022679"/>
    </source>
</evidence>
<dbReference type="GO" id="GO:0008173">
    <property type="term" value="F:RNA methyltransferase activity"/>
    <property type="evidence" value="ECO:0007669"/>
    <property type="project" value="InterPro"/>
</dbReference>
<dbReference type="InterPro" id="IPR029028">
    <property type="entry name" value="Alpha/beta_knot_MTases"/>
</dbReference>
<dbReference type="Pfam" id="PF00588">
    <property type="entry name" value="SpoU_methylase"/>
    <property type="match status" value="1"/>
</dbReference>
<dbReference type="GO" id="GO:0006396">
    <property type="term" value="P:RNA processing"/>
    <property type="evidence" value="ECO:0007669"/>
    <property type="project" value="InterPro"/>
</dbReference>
<dbReference type="InterPro" id="IPR029064">
    <property type="entry name" value="Ribosomal_eL30-like_sf"/>
</dbReference>
<dbReference type="GO" id="GO:0003723">
    <property type="term" value="F:RNA binding"/>
    <property type="evidence" value="ECO:0007669"/>
    <property type="project" value="InterPro"/>
</dbReference>
<dbReference type="AlphaFoldDB" id="A0A1I0I5J0"/>
<dbReference type="InterPro" id="IPR013123">
    <property type="entry name" value="SpoU_subst-bd"/>
</dbReference>
<dbReference type="RefSeq" id="WP_092357140.1">
    <property type="nucleotide sequence ID" value="NZ_FOIN01000081.1"/>
</dbReference>
<dbReference type="PANTHER" id="PTHR43191">
    <property type="entry name" value="RRNA METHYLTRANSFERASE 3"/>
    <property type="match status" value="1"/>
</dbReference>
<evidence type="ECO:0000313" key="6">
    <source>
        <dbReference type="Proteomes" id="UP000198558"/>
    </source>
</evidence>
<feature type="domain" description="RNA 2-O ribose methyltransferase substrate binding" evidence="4">
    <location>
        <begin position="29"/>
        <end position="90"/>
    </location>
</feature>